<accession>A0ABY5ZD79</accession>
<evidence type="ECO:0000313" key="3">
    <source>
        <dbReference type="Proteomes" id="UP001058271"/>
    </source>
</evidence>
<feature type="transmembrane region" description="Helical" evidence="1">
    <location>
        <begin position="32"/>
        <end position="53"/>
    </location>
</feature>
<keyword evidence="1" id="KW-1133">Transmembrane helix</keyword>
<reference evidence="2" key="1">
    <citation type="submission" date="2021-04" db="EMBL/GenBank/DDBJ databases">
        <title>Biosynthetic gene clusters of Dactylosporangioum roseum.</title>
        <authorList>
            <person name="Hartkoorn R.C."/>
            <person name="Beaudoing E."/>
            <person name="Hot D."/>
            <person name="Moureu S."/>
        </authorList>
    </citation>
    <scope>NUCLEOTIDE SEQUENCE</scope>
    <source>
        <strain evidence="2">NRRL B-16295</strain>
    </source>
</reference>
<evidence type="ECO:0000256" key="1">
    <source>
        <dbReference type="SAM" id="Phobius"/>
    </source>
</evidence>
<gene>
    <name evidence="2" type="ORF">Drose_12260</name>
</gene>
<feature type="transmembrane region" description="Helical" evidence="1">
    <location>
        <begin position="6"/>
        <end position="25"/>
    </location>
</feature>
<keyword evidence="3" id="KW-1185">Reference proteome</keyword>
<feature type="transmembrane region" description="Helical" evidence="1">
    <location>
        <begin position="59"/>
        <end position="80"/>
    </location>
</feature>
<dbReference type="RefSeq" id="WP_260728314.1">
    <property type="nucleotide sequence ID" value="NZ_BAAABS010000041.1"/>
</dbReference>
<keyword evidence="1" id="KW-0812">Transmembrane</keyword>
<name>A0ABY5ZD79_9ACTN</name>
<dbReference type="EMBL" id="CP073721">
    <property type="protein sequence ID" value="UWZ38923.1"/>
    <property type="molecule type" value="Genomic_DNA"/>
</dbReference>
<proteinExistence type="predicted"/>
<keyword evidence="1" id="KW-0472">Membrane</keyword>
<sequence>MPADVPVPVVWAVVCIALLVAEHIYALVTPPFGLHVPFFFHLTFAVLYGWLGIEVWNGAGWALITLTALLTTQAVGRVFVWRAEQRSYAVVVKTVLAAGFALTVVALALLWIPAPARAHLFG</sequence>
<organism evidence="2 3">
    <name type="scientific">Dactylosporangium roseum</name>
    <dbReference type="NCBI Taxonomy" id="47989"/>
    <lineage>
        <taxon>Bacteria</taxon>
        <taxon>Bacillati</taxon>
        <taxon>Actinomycetota</taxon>
        <taxon>Actinomycetes</taxon>
        <taxon>Micromonosporales</taxon>
        <taxon>Micromonosporaceae</taxon>
        <taxon>Dactylosporangium</taxon>
    </lineage>
</organism>
<dbReference type="Proteomes" id="UP001058271">
    <property type="component" value="Chromosome"/>
</dbReference>
<feature type="transmembrane region" description="Helical" evidence="1">
    <location>
        <begin position="87"/>
        <end position="112"/>
    </location>
</feature>
<protein>
    <submittedName>
        <fullName evidence="2">Uncharacterized protein</fullName>
    </submittedName>
</protein>
<evidence type="ECO:0000313" key="2">
    <source>
        <dbReference type="EMBL" id="UWZ38923.1"/>
    </source>
</evidence>